<feature type="transmembrane region" description="Helical" evidence="7">
    <location>
        <begin position="182"/>
        <end position="203"/>
    </location>
</feature>
<feature type="transmembrane region" description="Helical" evidence="7">
    <location>
        <begin position="156"/>
        <end position="176"/>
    </location>
</feature>
<dbReference type="PANTHER" id="PTHR43394">
    <property type="entry name" value="ATP-DEPENDENT PERMEASE MDL1, MITOCHONDRIAL"/>
    <property type="match status" value="1"/>
</dbReference>
<keyword evidence="3" id="KW-0547">Nucleotide-binding</keyword>
<dbReference type="InterPro" id="IPR003593">
    <property type="entry name" value="AAA+_ATPase"/>
</dbReference>
<evidence type="ECO:0000313" key="10">
    <source>
        <dbReference type="EMBL" id="KKT63451.1"/>
    </source>
</evidence>
<feature type="domain" description="ABC transporter" evidence="8">
    <location>
        <begin position="358"/>
        <end position="593"/>
    </location>
</feature>
<keyword evidence="2 7" id="KW-0812">Transmembrane</keyword>
<name>A0A0G1IVL2_9BACT</name>
<dbReference type="InterPro" id="IPR003439">
    <property type="entry name" value="ABC_transporter-like_ATP-bd"/>
</dbReference>
<dbReference type="SMART" id="SM00382">
    <property type="entry name" value="AAA"/>
    <property type="match status" value="1"/>
</dbReference>
<feature type="transmembrane region" description="Helical" evidence="7">
    <location>
        <begin position="293"/>
        <end position="312"/>
    </location>
</feature>
<dbReference type="Pfam" id="PF00664">
    <property type="entry name" value="ABC_membrane"/>
    <property type="match status" value="1"/>
</dbReference>
<dbReference type="GO" id="GO:0005524">
    <property type="term" value="F:ATP binding"/>
    <property type="evidence" value="ECO:0007669"/>
    <property type="project" value="UniProtKB-KW"/>
</dbReference>
<evidence type="ECO:0000259" key="8">
    <source>
        <dbReference type="PROSITE" id="PS50893"/>
    </source>
</evidence>
<organism evidence="10 11">
    <name type="scientific">Candidatus Giovannonibacteria bacterium GW2011_GWA2_44_26</name>
    <dbReference type="NCBI Taxonomy" id="1618648"/>
    <lineage>
        <taxon>Bacteria</taxon>
        <taxon>Candidatus Giovannoniibacteriota</taxon>
    </lineage>
</organism>
<dbReference type="Gene3D" id="1.20.1560.10">
    <property type="entry name" value="ABC transporter type 1, transmembrane domain"/>
    <property type="match status" value="1"/>
</dbReference>
<evidence type="ECO:0000313" key="11">
    <source>
        <dbReference type="Proteomes" id="UP000033945"/>
    </source>
</evidence>
<evidence type="ECO:0000256" key="3">
    <source>
        <dbReference type="ARBA" id="ARBA00022741"/>
    </source>
</evidence>
<feature type="transmembrane region" description="Helical" evidence="7">
    <location>
        <begin position="85"/>
        <end position="107"/>
    </location>
</feature>
<keyword evidence="5 7" id="KW-1133">Transmembrane helix</keyword>
<dbReference type="GO" id="GO:0015421">
    <property type="term" value="F:ABC-type oligopeptide transporter activity"/>
    <property type="evidence" value="ECO:0007669"/>
    <property type="project" value="TreeGrafter"/>
</dbReference>
<gene>
    <name evidence="10" type="ORF">UW55_C0003G0019</name>
</gene>
<dbReference type="PROSITE" id="PS50929">
    <property type="entry name" value="ABC_TM1F"/>
    <property type="match status" value="1"/>
</dbReference>
<reference evidence="10 11" key="1">
    <citation type="journal article" date="2015" name="Nature">
        <title>rRNA introns, odd ribosomes, and small enigmatic genomes across a large radiation of phyla.</title>
        <authorList>
            <person name="Brown C.T."/>
            <person name="Hug L.A."/>
            <person name="Thomas B.C."/>
            <person name="Sharon I."/>
            <person name="Castelle C.J."/>
            <person name="Singh A."/>
            <person name="Wilkins M.J."/>
            <person name="Williams K.H."/>
            <person name="Banfield J.F."/>
        </authorList>
    </citation>
    <scope>NUCLEOTIDE SEQUENCE [LARGE SCALE GENOMIC DNA]</scope>
</reference>
<dbReference type="Proteomes" id="UP000033945">
    <property type="component" value="Unassembled WGS sequence"/>
</dbReference>
<dbReference type="PROSITE" id="PS50893">
    <property type="entry name" value="ABC_TRANSPORTER_2"/>
    <property type="match status" value="1"/>
</dbReference>
<evidence type="ECO:0000256" key="5">
    <source>
        <dbReference type="ARBA" id="ARBA00022989"/>
    </source>
</evidence>
<evidence type="ECO:0000259" key="9">
    <source>
        <dbReference type="PROSITE" id="PS50929"/>
    </source>
</evidence>
<accession>A0A0G1IVL2</accession>
<evidence type="ECO:0000256" key="7">
    <source>
        <dbReference type="SAM" id="Phobius"/>
    </source>
</evidence>
<dbReference type="InterPro" id="IPR039421">
    <property type="entry name" value="Type_1_exporter"/>
</dbReference>
<comment type="caution">
    <text evidence="10">The sequence shown here is derived from an EMBL/GenBank/DDBJ whole genome shotgun (WGS) entry which is preliminary data.</text>
</comment>
<protein>
    <submittedName>
        <fullName evidence="10">ABC transporter related protein</fullName>
    </submittedName>
</protein>
<dbReference type="FunFam" id="3.40.50.300:FF:000218">
    <property type="entry name" value="Multidrug ABC transporter ATP-binding protein"/>
    <property type="match status" value="1"/>
</dbReference>
<dbReference type="InterPro" id="IPR036640">
    <property type="entry name" value="ABC1_TM_sf"/>
</dbReference>
<dbReference type="InterPro" id="IPR011527">
    <property type="entry name" value="ABC1_TM_dom"/>
</dbReference>
<feature type="transmembrane region" description="Helical" evidence="7">
    <location>
        <begin position="26"/>
        <end position="51"/>
    </location>
</feature>
<dbReference type="PANTHER" id="PTHR43394:SF1">
    <property type="entry name" value="ATP-BINDING CASSETTE SUB-FAMILY B MEMBER 10, MITOCHONDRIAL"/>
    <property type="match status" value="1"/>
</dbReference>
<dbReference type="EMBL" id="LCIT01000003">
    <property type="protein sequence ID" value="KKT63451.1"/>
    <property type="molecule type" value="Genomic_DNA"/>
</dbReference>
<dbReference type="Gene3D" id="3.40.50.300">
    <property type="entry name" value="P-loop containing nucleotide triphosphate hydrolases"/>
    <property type="match status" value="1"/>
</dbReference>
<dbReference type="SUPFAM" id="SSF52540">
    <property type="entry name" value="P-loop containing nucleoside triphosphate hydrolases"/>
    <property type="match status" value="1"/>
</dbReference>
<keyword evidence="4" id="KW-0067">ATP-binding</keyword>
<evidence type="ECO:0000256" key="2">
    <source>
        <dbReference type="ARBA" id="ARBA00022692"/>
    </source>
</evidence>
<proteinExistence type="predicted"/>
<evidence type="ECO:0000256" key="4">
    <source>
        <dbReference type="ARBA" id="ARBA00022840"/>
    </source>
</evidence>
<evidence type="ECO:0000256" key="6">
    <source>
        <dbReference type="ARBA" id="ARBA00023136"/>
    </source>
</evidence>
<dbReference type="InterPro" id="IPR017871">
    <property type="entry name" value="ABC_transporter-like_CS"/>
</dbReference>
<dbReference type="GO" id="GO:0016887">
    <property type="term" value="F:ATP hydrolysis activity"/>
    <property type="evidence" value="ECO:0007669"/>
    <property type="project" value="InterPro"/>
</dbReference>
<dbReference type="SUPFAM" id="SSF90123">
    <property type="entry name" value="ABC transporter transmembrane region"/>
    <property type="match status" value="1"/>
</dbReference>
<feature type="domain" description="ABC transmembrane type-1" evidence="9">
    <location>
        <begin position="27"/>
        <end position="324"/>
    </location>
</feature>
<sequence length="597" mass="67674">MSTKFSENLTRLNLFRRAFGEYKSEIILLTFLSFLSGFLESVGISAIIPLFSFVSKDQAPSSDFISRAIEKFFFYAHLEYTLTSLLIFIILLFLVKAAALFLATYLATRTTVAFETKTRNELFSETLKADWPYLSEQKVGYLDQVLTNDIDQSSKLLTYISSSIIVLANLIAYGLLVVNISWVVALLTLILGGAVLLALKPLFNKNTEISEEKSRIYKELAHHANENVLGMKFVKSAFVEERVLEKSREYFEKIKKLNLRVSALRNATTVLIQPIGLIFVITIFAFFYKMTVFNFASFAVIVYAINKIFALIQQAQSNIHTINGQIPYLASVLKYKNEAKKHEERDLGTASFYFQNKLEFNNVIFFYKYREQNVLWDVTFSLTKGEMAGLIGPSGAGKTTVVDLILRLYSPRNGEILLDGKNITDVRMADWRKNIGYVSQDIFLLNDTIENNIKFYSDDVTKDNMAHAAKMANIYDFIESLPNKFDTVVGERGILLSGGQRQRIILARVLARHPQILVLDEATSALDDESEILIQKAIEGLRGKITVLAIAHRLSTVKASDKLIVLDEGKIIEEGSPEELLKNKDSYFFKVYNLRTT</sequence>
<dbReference type="AlphaFoldDB" id="A0A0G1IVL2"/>
<keyword evidence="6 7" id="KW-0472">Membrane</keyword>
<evidence type="ECO:0000256" key="1">
    <source>
        <dbReference type="ARBA" id="ARBA00004651"/>
    </source>
</evidence>
<comment type="subcellular location">
    <subcellularLocation>
        <location evidence="1">Cell membrane</location>
        <topology evidence="1">Multi-pass membrane protein</topology>
    </subcellularLocation>
</comment>
<feature type="transmembrane region" description="Helical" evidence="7">
    <location>
        <begin position="263"/>
        <end position="287"/>
    </location>
</feature>
<dbReference type="PROSITE" id="PS00211">
    <property type="entry name" value="ABC_TRANSPORTER_1"/>
    <property type="match status" value="1"/>
</dbReference>
<dbReference type="InterPro" id="IPR027417">
    <property type="entry name" value="P-loop_NTPase"/>
</dbReference>
<dbReference type="GO" id="GO:0005886">
    <property type="term" value="C:plasma membrane"/>
    <property type="evidence" value="ECO:0007669"/>
    <property type="project" value="UniProtKB-SubCell"/>
</dbReference>
<dbReference type="Pfam" id="PF00005">
    <property type="entry name" value="ABC_tran"/>
    <property type="match status" value="1"/>
</dbReference>